<dbReference type="STRING" id="1167006.UWK_03033"/>
<organism evidence="4 5">
    <name type="scientific">Desulfocapsa sulfexigens (strain DSM 10523 / SB164P1)</name>
    <dbReference type="NCBI Taxonomy" id="1167006"/>
    <lineage>
        <taxon>Bacteria</taxon>
        <taxon>Pseudomonadati</taxon>
        <taxon>Thermodesulfobacteriota</taxon>
        <taxon>Desulfobulbia</taxon>
        <taxon>Desulfobulbales</taxon>
        <taxon>Desulfocapsaceae</taxon>
        <taxon>Desulfocapsa</taxon>
    </lineage>
</organism>
<evidence type="ECO:0000256" key="1">
    <source>
        <dbReference type="SAM" id="Phobius"/>
    </source>
</evidence>
<dbReference type="NCBIfam" id="TIGR00229">
    <property type="entry name" value="sensory_box"/>
    <property type="match status" value="2"/>
</dbReference>
<dbReference type="SMART" id="SM00086">
    <property type="entry name" value="PAC"/>
    <property type="match status" value="2"/>
</dbReference>
<dbReference type="Gene3D" id="3.30.450.20">
    <property type="entry name" value="PAS domain"/>
    <property type="match status" value="2"/>
</dbReference>
<reference evidence="5" key="1">
    <citation type="journal article" date="2013" name="Stand. Genomic Sci.">
        <title>Complete genome sequence of Desulfocapsa sulfexigens, a marine deltaproteobacterium specialized in disproportionating inorganic sulfur compounds.</title>
        <authorList>
            <person name="Finster K.W."/>
            <person name="Kjeldsen K.U."/>
            <person name="Kube M."/>
            <person name="Reinhardt R."/>
            <person name="Mussmann M."/>
            <person name="Amann R."/>
            <person name="Schreiber L."/>
        </authorList>
    </citation>
    <scope>NUCLEOTIDE SEQUENCE [LARGE SCALE GENOMIC DNA]</scope>
    <source>
        <strain evidence="5">DSM 10523 / SB164P1</strain>
    </source>
</reference>
<name>M1PD85_DESSD</name>
<feature type="domain" description="PAC" evidence="3">
    <location>
        <begin position="200"/>
        <end position="257"/>
    </location>
</feature>
<dbReference type="PANTHER" id="PTHR44757">
    <property type="entry name" value="DIGUANYLATE CYCLASE DGCP"/>
    <property type="match status" value="1"/>
</dbReference>
<protein>
    <submittedName>
        <fullName evidence="4">PAS domain S-box</fullName>
    </submittedName>
</protein>
<dbReference type="eggNOG" id="COG3290">
    <property type="taxonomic scope" value="Bacteria"/>
</dbReference>
<dbReference type="InterPro" id="IPR035965">
    <property type="entry name" value="PAS-like_dom_sf"/>
</dbReference>
<evidence type="ECO:0000259" key="3">
    <source>
        <dbReference type="PROSITE" id="PS50113"/>
    </source>
</evidence>
<dbReference type="SMART" id="SM00091">
    <property type="entry name" value="PAS"/>
    <property type="match status" value="2"/>
</dbReference>
<dbReference type="OrthoDB" id="9782588at2"/>
<keyword evidence="5" id="KW-1185">Reference proteome</keyword>
<evidence type="ECO:0000259" key="2">
    <source>
        <dbReference type="PROSITE" id="PS50112"/>
    </source>
</evidence>
<dbReference type="PANTHER" id="PTHR44757:SF2">
    <property type="entry name" value="BIOFILM ARCHITECTURE MAINTENANCE PROTEIN MBAA"/>
    <property type="match status" value="1"/>
</dbReference>
<keyword evidence="1" id="KW-0472">Membrane</keyword>
<dbReference type="InterPro" id="IPR000700">
    <property type="entry name" value="PAS-assoc_C"/>
</dbReference>
<feature type="transmembrane region" description="Helical" evidence="1">
    <location>
        <begin position="7"/>
        <end position="25"/>
    </location>
</feature>
<dbReference type="Pfam" id="PF00989">
    <property type="entry name" value="PAS"/>
    <property type="match status" value="2"/>
</dbReference>
<evidence type="ECO:0000313" key="5">
    <source>
        <dbReference type="Proteomes" id="UP000011721"/>
    </source>
</evidence>
<dbReference type="eggNOG" id="COG3829">
    <property type="taxonomic scope" value="Bacteria"/>
</dbReference>
<dbReference type="InterPro" id="IPR052155">
    <property type="entry name" value="Biofilm_reg_signaling"/>
</dbReference>
<dbReference type="InterPro" id="IPR000014">
    <property type="entry name" value="PAS"/>
</dbReference>
<keyword evidence="1" id="KW-1133">Transmembrane helix</keyword>
<evidence type="ECO:0000313" key="4">
    <source>
        <dbReference type="EMBL" id="AGF79562.1"/>
    </source>
</evidence>
<feature type="domain" description="PAS" evidence="2">
    <location>
        <begin position="127"/>
        <end position="179"/>
    </location>
</feature>
<sequence>MNKNYRIPLLLSIMFLSVATVLYFFDLRISNSCSTVNYIPYNIWSLVILFFLYVITIFLFWRESKIFKRKEVTLQKNLKMATDSLNDVQSSLDDAVEKKTFEMSVINGSLNREIAERIQAEAEGLKLRKRLHTILDSAGDGIFGIDLEGKVTFVNLKATELLGWTREELIGTSHHDLVHHTRSNGQDFPVEECPIYMAYKDGQMHFEKNDVFWKKSGDNFMVEYTSTPLLDNGQISGAVVVFKDISRTKRLERQLDLIVNSAGEGIFGLDTNGNVTFMNKAASIMLGWEMKELIGKSHHQLVHHSHADGTKYQESDCPIFMACKDGQVHFKSDDLFWTKDGSSFPVEYTSTPIIEGKTLTGAVVVFRDLTTFA</sequence>
<dbReference type="PROSITE" id="PS50112">
    <property type="entry name" value="PAS"/>
    <property type="match status" value="2"/>
</dbReference>
<dbReference type="AlphaFoldDB" id="M1PD85"/>
<dbReference type="SUPFAM" id="SSF55785">
    <property type="entry name" value="PYP-like sensor domain (PAS domain)"/>
    <property type="match status" value="2"/>
</dbReference>
<dbReference type="CDD" id="cd00130">
    <property type="entry name" value="PAS"/>
    <property type="match status" value="2"/>
</dbReference>
<dbReference type="EMBL" id="CP003985">
    <property type="protein sequence ID" value="AGF79562.1"/>
    <property type="molecule type" value="Genomic_DNA"/>
</dbReference>
<gene>
    <name evidence="4" type="ordered locus">UWK_03033</name>
</gene>
<dbReference type="InterPro" id="IPR013767">
    <property type="entry name" value="PAS_fold"/>
</dbReference>
<dbReference type="KEGG" id="dsf:UWK_03033"/>
<dbReference type="InterPro" id="IPR001610">
    <property type="entry name" value="PAC"/>
</dbReference>
<feature type="transmembrane region" description="Helical" evidence="1">
    <location>
        <begin position="41"/>
        <end position="61"/>
    </location>
</feature>
<dbReference type="HOGENOM" id="CLU_741303_0_0_7"/>
<feature type="domain" description="PAS" evidence="2">
    <location>
        <begin position="251"/>
        <end position="303"/>
    </location>
</feature>
<dbReference type="PROSITE" id="PS50113">
    <property type="entry name" value="PAC"/>
    <property type="match status" value="1"/>
</dbReference>
<accession>M1PD85</accession>
<keyword evidence="1" id="KW-0812">Transmembrane</keyword>
<dbReference type="Proteomes" id="UP000011721">
    <property type="component" value="Chromosome"/>
</dbReference>
<proteinExistence type="predicted"/>
<dbReference type="PATRIC" id="fig|1167006.5.peg.3275"/>
<dbReference type="GO" id="GO:0006355">
    <property type="term" value="P:regulation of DNA-templated transcription"/>
    <property type="evidence" value="ECO:0007669"/>
    <property type="project" value="InterPro"/>
</dbReference>